<feature type="compositionally biased region" description="Polar residues" evidence="8">
    <location>
        <begin position="446"/>
        <end position="456"/>
    </location>
</feature>
<dbReference type="GO" id="GO:0000155">
    <property type="term" value="F:phosphorelay sensor kinase activity"/>
    <property type="evidence" value="ECO:0007669"/>
    <property type="project" value="InterPro"/>
</dbReference>
<dbReference type="GO" id="GO:0005886">
    <property type="term" value="C:plasma membrane"/>
    <property type="evidence" value="ECO:0007669"/>
    <property type="project" value="TreeGrafter"/>
</dbReference>
<evidence type="ECO:0000313" key="13">
    <source>
        <dbReference type="Proteomes" id="UP000004200"/>
    </source>
</evidence>
<dbReference type="InterPro" id="IPR003660">
    <property type="entry name" value="HAMP_dom"/>
</dbReference>
<dbReference type="EMBL" id="AFWT01000008">
    <property type="protein sequence ID" value="EGV32244.1"/>
    <property type="molecule type" value="Genomic_DNA"/>
</dbReference>
<keyword evidence="13" id="KW-1185">Reference proteome</keyword>
<dbReference type="SUPFAM" id="SSF55874">
    <property type="entry name" value="ATPase domain of HSP90 chaperone/DNA topoisomerase II/histidine kinase"/>
    <property type="match status" value="1"/>
</dbReference>
<comment type="catalytic activity">
    <reaction evidence="1">
        <text>ATP + protein L-histidine = ADP + protein N-phospho-L-histidine.</text>
        <dbReference type="EC" id="2.7.13.3"/>
    </reaction>
</comment>
<dbReference type="Gene3D" id="3.30.565.10">
    <property type="entry name" value="Histidine kinase-like ATPase, C-terminal domain"/>
    <property type="match status" value="1"/>
</dbReference>
<dbReference type="Pfam" id="PF00512">
    <property type="entry name" value="HisKA"/>
    <property type="match status" value="1"/>
</dbReference>
<dbReference type="STRING" id="765913.ThidrDRAFT_1480"/>
<reference evidence="12 13" key="1">
    <citation type="submission" date="2011-06" db="EMBL/GenBank/DDBJ databases">
        <title>The draft genome of Thiorhodococcus drewsii AZ1.</title>
        <authorList>
            <consortium name="US DOE Joint Genome Institute (JGI-PGF)"/>
            <person name="Lucas S."/>
            <person name="Han J."/>
            <person name="Lapidus A."/>
            <person name="Cheng J.-F."/>
            <person name="Goodwin L."/>
            <person name="Pitluck S."/>
            <person name="Peters L."/>
            <person name="Land M.L."/>
            <person name="Hauser L."/>
            <person name="Vogl K."/>
            <person name="Liu Z."/>
            <person name="Imhoff J."/>
            <person name="Thiel V."/>
            <person name="Frigaard N.-U."/>
            <person name="Bryant D.A."/>
            <person name="Woyke T.J."/>
        </authorList>
    </citation>
    <scope>NUCLEOTIDE SEQUENCE [LARGE SCALE GENOMIC DNA]</scope>
    <source>
        <strain evidence="12 13">AZ1</strain>
    </source>
</reference>
<keyword evidence="5" id="KW-0808">Transferase</keyword>
<evidence type="ECO:0000259" key="10">
    <source>
        <dbReference type="PROSITE" id="PS50109"/>
    </source>
</evidence>
<name>G2DZL7_9GAMM</name>
<evidence type="ECO:0000256" key="9">
    <source>
        <dbReference type="SAM" id="Phobius"/>
    </source>
</evidence>
<dbReference type="PROSITE" id="PS50109">
    <property type="entry name" value="HIS_KIN"/>
    <property type="match status" value="1"/>
</dbReference>
<keyword evidence="9" id="KW-0812">Transmembrane</keyword>
<gene>
    <name evidence="12" type="ORF">ThidrDRAFT_1480</name>
</gene>
<comment type="caution">
    <text evidence="12">The sequence shown here is derived from an EMBL/GenBank/DDBJ whole genome shotgun (WGS) entry which is preliminary data.</text>
</comment>
<evidence type="ECO:0000256" key="8">
    <source>
        <dbReference type="SAM" id="MobiDB-lite"/>
    </source>
</evidence>
<dbReference type="EC" id="2.7.13.3" evidence="3"/>
<feature type="domain" description="Histidine kinase" evidence="10">
    <location>
        <begin position="241"/>
        <end position="437"/>
    </location>
</feature>
<proteinExistence type="predicted"/>
<evidence type="ECO:0000256" key="5">
    <source>
        <dbReference type="ARBA" id="ARBA00022679"/>
    </source>
</evidence>
<evidence type="ECO:0000256" key="3">
    <source>
        <dbReference type="ARBA" id="ARBA00012438"/>
    </source>
</evidence>
<feature type="domain" description="HAMP" evidence="11">
    <location>
        <begin position="181"/>
        <end position="233"/>
    </location>
</feature>
<sequence>MKASPIPGNARGQLSLKWFLIFSFLALGCVLVVGYSWLSVQFFIRGMDNIVASNMERAAERYLNGVPFDQREAPSLFSGYHITRNWGRMPPEIQAAFPEPPEAQCLLYKQHTSRWLEHPDIIHFAMRLERQGQTLFIAKTVSAATSPKIIGRNAARSMHTLIIISILIVATLGLIIWLLLRRISRPVAALGRWTGALDPQRLREPPPDFSYPELNALAELIRTSLSSVQESLEREHRFLRHASHELRTPIAVIRSNLELLSRLRETSENPVDIRQSQVLERMNRASLNMQHLTETLLWLSREGREAPSSHPVRLDALVEELVEEMRYLLNEKRVCICLDTHPYNLSVPEVPARIVLGNLIRNAFQHTWDGWVSIRQQEGRIEILNSRPESQEETQQSLGFGLGLQLTAQLTERLGWGYVNEAGSGGHRVVLKLRGEKETAHPVASGQHSTDTTDSTVPGAETSE</sequence>
<organism evidence="12 13">
    <name type="scientific">Thiorhodococcus drewsii AZ1</name>
    <dbReference type="NCBI Taxonomy" id="765913"/>
    <lineage>
        <taxon>Bacteria</taxon>
        <taxon>Pseudomonadati</taxon>
        <taxon>Pseudomonadota</taxon>
        <taxon>Gammaproteobacteria</taxon>
        <taxon>Chromatiales</taxon>
        <taxon>Chromatiaceae</taxon>
        <taxon>Thiorhodococcus</taxon>
    </lineage>
</organism>
<dbReference type="PANTHER" id="PTHR45436:SF16">
    <property type="entry name" value="HISTIDINE KINASE"/>
    <property type="match status" value="1"/>
</dbReference>
<dbReference type="PROSITE" id="PS51257">
    <property type="entry name" value="PROKAR_LIPOPROTEIN"/>
    <property type="match status" value="1"/>
</dbReference>
<dbReference type="PATRIC" id="fig|765913.3.peg.1507"/>
<protein>
    <recommendedName>
        <fullName evidence="3">histidine kinase</fullName>
        <ecNumber evidence="3">2.7.13.3</ecNumber>
    </recommendedName>
</protein>
<dbReference type="PANTHER" id="PTHR45436">
    <property type="entry name" value="SENSOR HISTIDINE KINASE YKOH"/>
    <property type="match status" value="1"/>
</dbReference>
<evidence type="ECO:0000259" key="11">
    <source>
        <dbReference type="PROSITE" id="PS50885"/>
    </source>
</evidence>
<dbReference type="CDD" id="cd00082">
    <property type="entry name" value="HisKA"/>
    <property type="match status" value="1"/>
</dbReference>
<dbReference type="RefSeq" id="WP_007040194.1">
    <property type="nucleotide sequence ID" value="NZ_AFWT01000008.1"/>
</dbReference>
<keyword evidence="4" id="KW-0597">Phosphoprotein</keyword>
<dbReference type="InterPro" id="IPR005467">
    <property type="entry name" value="His_kinase_dom"/>
</dbReference>
<dbReference type="AlphaFoldDB" id="G2DZL7"/>
<dbReference type="InterPro" id="IPR003661">
    <property type="entry name" value="HisK_dim/P_dom"/>
</dbReference>
<feature type="transmembrane region" description="Helical" evidence="9">
    <location>
        <begin position="18"/>
        <end position="38"/>
    </location>
</feature>
<evidence type="ECO:0000256" key="7">
    <source>
        <dbReference type="ARBA" id="ARBA00023012"/>
    </source>
</evidence>
<feature type="region of interest" description="Disordered" evidence="8">
    <location>
        <begin position="438"/>
        <end position="464"/>
    </location>
</feature>
<keyword evidence="6 12" id="KW-0418">Kinase</keyword>
<dbReference type="InterPro" id="IPR036097">
    <property type="entry name" value="HisK_dim/P_sf"/>
</dbReference>
<evidence type="ECO:0000256" key="4">
    <source>
        <dbReference type="ARBA" id="ARBA00022553"/>
    </source>
</evidence>
<dbReference type="OrthoDB" id="9121563at2"/>
<dbReference type="eggNOG" id="COG0642">
    <property type="taxonomic scope" value="Bacteria"/>
</dbReference>
<evidence type="ECO:0000256" key="2">
    <source>
        <dbReference type="ARBA" id="ARBA00004370"/>
    </source>
</evidence>
<dbReference type="Proteomes" id="UP000004200">
    <property type="component" value="Unassembled WGS sequence"/>
</dbReference>
<accession>G2DZL7</accession>
<keyword evidence="7" id="KW-0902">Two-component regulatory system</keyword>
<evidence type="ECO:0000256" key="6">
    <source>
        <dbReference type="ARBA" id="ARBA00022777"/>
    </source>
</evidence>
<keyword evidence="9" id="KW-0472">Membrane</keyword>
<feature type="transmembrane region" description="Helical" evidence="9">
    <location>
        <begin position="161"/>
        <end position="180"/>
    </location>
</feature>
<dbReference type="Gene3D" id="1.10.287.130">
    <property type="match status" value="1"/>
</dbReference>
<comment type="subcellular location">
    <subcellularLocation>
        <location evidence="2">Membrane</location>
    </subcellularLocation>
</comment>
<dbReference type="InterPro" id="IPR036890">
    <property type="entry name" value="HATPase_C_sf"/>
</dbReference>
<dbReference type="Gene3D" id="6.10.340.10">
    <property type="match status" value="1"/>
</dbReference>
<dbReference type="SUPFAM" id="SSF47384">
    <property type="entry name" value="Homodimeric domain of signal transducing histidine kinase"/>
    <property type="match status" value="1"/>
</dbReference>
<keyword evidence="9" id="KW-1133">Transmembrane helix</keyword>
<dbReference type="PROSITE" id="PS50885">
    <property type="entry name" value="HAMP"/>
    <property type="match status" value="1"/>
</dbReference>
<dbReference type="SMART" id="SM00388">
    <property type="entry name" value="HisKA"/>
    <property type="match status" value="1"/>
</dbReference>
<evidence type="ECO:0000256" key="1">
    <source>
        <dbReference type="ARBA" id="ARBA00000085"/>
    </source>
</evidence>
<evidence type="ECO:0000313" key="12">
    <source>
        <dbReference type="EMBL" id="EGV32244.1"/>
    </source>
</evidence>
<dbReference type="InterPro" id="IPR050428">
    <property type="entry name" value="TCS_sensor_his_kinase"/>
</dbReference>